<feature type="compositionally biased region" description="Polar residues" evidence="16">
    <location>
        <begin position="915"/>
        <end position="930"/>
    </location>
</feature>
<evidence type="ECO:0000256" key="12">
    <source>
        <dbReference type="ARBA" id="ARBA00023212"/>
    </source>
</evidence>
<reference evidence="18" key="1">
    <citation type="journal article" date="2013" name="Genome Announc.">
        <title>Draft genome sequence of Pseudozyma brasiliensis sp. nov. strain GHG001, a high producer of endo-1,4-xylanase isolated from an insect pest of sugarcane.</title>
        <authorList>
            <person name="Oliveira J.V.D.C."/>
            <person name="dos Santos R.A.C."/>
            <person name="Borges T.A."/>
            <person name="Riano-Pachon D.M."/>
            <person name="Goldman G.H."/>
        </authorList>
    </citation>
    <scope>NUCLEOTIDE SEQUENCE [LARGE SCALE GENOMIC DNA]</scope>
    <source>
        <strain evidence="18">GHG001</strain>
    </source>
</reference>
<feature type="compositionally biased region" description="Polar residues" evidence="16">
    <location>
        <begin position="416"/>
        <end position="428"/>
    </location>
</feature>
<evidence type="ECO:0000256" key="14">
    <source>
        <dbReference type="ARBA" id="ARBA00023306"/>
    </source>
</evidence>
<dbReference type="GO" id="GO:0044732">
    <property type="term" value="C:mitotic spindle pole body"/>
    <property type="evidence" value="ECO:0007669"/>
    <property type="project" value="TreeGrafter"/>
</dbReference>
<keyword evidence="7" id="KW-0963">Cytoplasm</keyword>
<organism evidence="17 18">
    <name type="scientific">Kalmanozyma brasiliensis (strain GHG001)</name>
    <name type="common">Yeast</name>
    <name type="synonym">Pseudozyma brasiliensis</name>
    <dbReference type="NCBI Taxonomy" id="1365824"/>
    <lineage>
        <taxon>Eukaryota</taxon>
        <taxon>Fungi</taxon>
        <taxon>Dikarya</taxon>
        <taxon>Basidiomycota</taxon>
        <taxon>Ustilaginomycotina</taxon>
        <taxon>Ustilaginomycetes</taxon>
        <taxon>Ustilaginales</taxon>
        <taxon>Ustilaginaceae</taxon>
        <taxon>Kalmanozyma</taxon>
    </lineage>
</organism>
<feature type="region of interest" description="Disordered" evidence="16">
    <location>
        <begin position="571"/>
        <end position="836"/>
    </location>
</feature>
<dbReference type="GO" id="GO:0008608">
    <property type="term" value="P:attachment of spindle microtubules to kinetochore"/>
    <property type="evidence" value="ECO:0007669"/>
    <property type="project" value="InterPro"/>
</dbReference>
<feature type="compositionally biased region" description="Acidic residues" evidence="16">
    <location>
        <begin position="1285"/>
        <end position="1310"/>
    </location>
</feature>
<proteinExistence type="inferred from homology"/>
<feature type="region of interest" description="Disordered" evidence="16">
    <location>
        <begin position="1242"/>
        <end position="1347"/>
    </location>
</feature>
<protein>
    <recommendedName>
        <fullName evidence="5">DASH complex subunit ASK1</fullName>
    </recommendedName>
</protein>
<feature type="compositionally biased region" description="Polar residues" evidence="16">
    <location>
        <begin position="1905"/>
        <end position="1940"/>
    </location>
</feature>
<evidence type="ECO:0000256" key="4">
    <source>
        <dbReference type="ARBA" id="ARBA00010731"/>
    </source>
</evidence>
<feature type="region of interest" description="Disordered" evidence="16">
    <location>
        <begin position="449"/>
        <end position="537"/>
    </location>
</feature>
<evidence type="ECO:0000256" key="3">
    <source>
        <dbReference type="ARBA" id="ARBA00004629"/>
    </source>
</evidence>
<dbReference type="GO" id="GO:0051301">
    <property type="term" value="P:cell division"/>
    <property type="evidence" value="ECO:0007669"/>
    <property type="project" value="UniProtKB-KW"/>
</dbReference>
<evidence type="ECO:0000256" key="1">
    <source>
        <dbReference type="ARBA" id="ARBA00004123"/>
    </source>
</evidence>
<dbReference type="HOGENOM" id="CLU_233814_0_0_1"/>
<evidence type="ECO:0000256" key="11">
    <source>
        <dbReference type="ARBA" id="ARBA00022838"/>
    </source>
</evidence>
<feature type="region of interest" description="Disordered" evidence="16">
    <location>
        <begin position="1494"/>
        <end position="1521"/>
    </location>
</feature>
<feature type="region of interest" description="Disordered" evidence="16">
    <location>
        <begin position="1449"/>
        <end position="1474"/>
    </location>
</feature>
<keyword evidence="13" id="KW-0539">Nucleus</keyword>
<feature type="region of interest" description="Disordered" evidence="16">
    <location>
        <begin position="362"/>
        <end position="429"/>
    </location>
</feature>
<keyword evidence="8" id="KW-0132">Cell division</keyword>
<keyword evidence="15" id="KW-0137">Centromere</keyword>
<keyword evidence="6" id="KW-0158">Chromosome</keyword>
<comment type="similarity">
    <text evidence="4">Belongs to the DASH complex ASK1 family.</text>
</comment>
<feature type="compositionally biased region" description="Basic and acidic residues" evidence="16">
    <location>
        <begin position="1893"/>
        <end position="1904"/>
    </location>
</feature>
<feature type="compositionally biased region" description="Polar residues" evidence="16">
    <location>
        <begin position="939"/>
        <end position="951"/>
    </location>
</feature>
<gene>
    <name evidence="17" type="ORF">PSEUBRA_SCAF3g03913</name>
</gene>
<dbReference type="Pfam" id="PF08655">
    <property type="entry name" value="DASH_Ask1"/>
    <property type="match status" value="1"/>
</dbReference>
<evidence type="ECO:0000256" key="13">
    <source>
        <dbReference type="ARBA" id="ARBA00023242"/>
    </source>
</evidence>
<evidence type="ECO:0000256" key="2">
    <source>
        <dbReference type="ARBA" id="ARBA00004186"/>
    </source>
</evidence>
<feature type="compositionally biased region" description="Polar residues" evidence="16">
    <location>
        <begin position="618"/>
        <end position="648"/>
    </location>
</feature>
<dbReference type="OrthoDB" id="272077at2759"/>
<dbReference type="PANTHER" id="PTHR28200">
    <property type="entry name" value="DASH COMPLEX SUBUNIT ASK1"/>
    <property type="match status" value="1"/>
</dbReference>
<feature type="compositionally biased region" description="Basic and acidic residues" evidence="16">
    <location>
        <begin position="489"/>
        <end position="508"/>
    </location>
</feature>
<dbReference type="EMBL" id="KI545873">
    <property type="protein sequence ID" value="EST06393.1"/>
    <property type="molecule type" value="Genomic_DNA"/>
</dbReference>
<evidence type="ECO:0000256" key="9">
    <source>
        <dbReference type="ARBA" id="ARBA00022701"/>
    </source>
</evidence>
<dbReference type="GO" id="GO:0005874">
    <property type="term" value="C:microtubule"/>
    <property type="evidence" value="ECO:0007669"/>
    <property type="project" value="UniProtKB-KW"/>
</dbReference>
<evidence type="ECO:0000256" key="6">
    <source>
        <dbReference type="ARBA" id="ARBA00022454"/>
    </source>
</evidence>
<keyword evidence="11" id="KW-0995">Kinetochore</keyword>
<feature type="compositionally biased region" description="Low complexity" evidence="16">
    <location>
        <begin position="1830"/>
        <end position="1845"/>
    </location>
</feature>
<feature type="region of interest" description="Disordered" evidence="16">
    <location>
        <begin position="102"/>
        <end position="218"/>
    </location>
</feature>
<evidence type="ECO:0000256" key="10">
    <source>
        <dbReference type="ARBA" id="ARBA00022776"/>
    </source>
</evidence>
<evidence type="ECO:0000256" key="8">
    <source>
        <dbReference type="ARBA" id="ARBA00022618"/>
    </source>
</evidence>
<feature type="compositionally biased region" description="Low complexity" evidence="16">
    <location>
        <begin position="177"/>
        <end position="191"/>
    </location>
</feature>
<comment type="subcellular location">
    <subcellularLocation>
        <location evidence="3">Chromosome</location>
        <location evidence="3">Centromere</location>
        <location evidence="3">Kinetochore</location>
    </subcellularLocation>
    <subcellularLocation>
        <location evidence="2">Cytoplasm</location>
        <location evidence="2">Cytoskeleton</location>
        <location evidence="2">Spindle</location>
    </subcellularLocation>
    <subcellularLocation>
        <location evidence="1">Nucleus</location>
    </subcellularLocation>
</comment>
<feature type="compositionally biased region" description="Polar residues" evidence="16">
    <location>
        <begin position="287"/>
        <end position="303"/>
    </location>
</feature>
<feature type="compositionally biased region" description="Basic and acidic residues" evidence="16">
    <location>
        <begin position="762"/>
        <end position="788"/>
    </location>
</feature>
<evidence type="ECO:0000256" key="5">
    <source>
        <dbReference type="ARBA" id="ARBA00014520"/>
    </source>
</evidence>
<evidence type="ECO:0000256" key="16">
    <source>
        <dbReference type="SAM" id="MobiDB-lite"/>
    </source>
</evidence>
<feature type="compositionally biased region" description="Polar residues" evidence="16">
    <location>
        <begin position="102"/>
        <end position="126"/>
    </location>
</feature>
<feature type="region of interest" description="Disordered" evidence="16">
    <location>
        <begin position="259"/>
        <end position="350"/>
    </location>
</feature>
<dbReference type="GO" id="GO:0042729">
    <property type="term" value="C:DASH complex"/>
    <property type="evidence" value="ECO:0007669"/>
    <property type="project" value="InterPro"/>
</dbReference>
<keyword evidence="14" id="KW-0131">Cell cycle</keyword>
<evidence type="ECO:0000313" key="18">
    <source>
        <dbReference type="Proteomes" id="UP000019377"/>
    </source>
</evidence>
<dbReference type="eggNOG" id="ENOG502S2MG">
    <property type="taxonomic scope" value="Eukaryota"/>
</dbReference>
<feature type="compositionally biased region" description="Low complexity" evidence="16">
    <location>
        <begin position="363"/>
        <end position="388"/>
    </location>
</feature>
<evidence type="ECO:0000256" key="15">
    <source>
        <dbReference type="ARBA" id="ARBA00023328"/>
    </source>
</evidence>
<feature type="compositionally biased region" description="Low complexity" evidence="16">
    <location>
        <begin position="468"/>
        <end position="477"/>
    </location>
</feature>
<feature type="compositionally biased region" description="Basic and acidic residues" evidence="16">
    <location>
        <begin position="695"/>
        <end position="715"/>
    </location>
</feature>
<dbReference type="InterPro" id="IPR013964">
    <property type="entry name" value="DASH_Ask1"/>
</dbReference>
<evidence type="ECO:0000256" key="7">
    <source>
        <dbReference type="ARBA" id="ARBA00022490"/>
    </source>
</evidence>
<feature type="region of interest" description="Disordered" evidence="16">
    <location>
        <begin position="1183"/>
        <end position="1217"/>
    </location>
</feature>
<feature type="compositionally biased region" description="Basic and acidic residues" evidence="16">
    <location>
        <begin position="192"/>
        <end position="210"/>
    </location>
</feature>
<accession>V5ETK1</accession>
<dbReference type="PANTHER" id="PTHR28200:SF1">
    <property type="entry name" value="DASH COMPLEX SUBUNIT ASK1"/>
    <property type="match status" value="1"/>
</dbReference>
<feature type="compositionally biased region" description="Polar residues" evidence="16">
    <location>
        <begin position="673"/>
        <end position="691"/>
    </location>
</feature>
<feature type="compositionally biased region" description="Basic and acidic residues" evidence="16">
    <location>
        <begin position="1183"/>
        <end position="1205"/>
    </location>
</feature>
<feature type="compositionally biased region" description="Acidic residues" evidence="16">
    <location>
        <begin position="389"/>
        <end position="398"/>
    </location>
</feature>
<sequence length="2006" mass="218149">MSLHPRQSLHPAAMNHNAALPAPQHSVTEQIMQLDQAITLTLQEIDQNFATAHQIVTSRILPAVKEYGVASARVWQGAKFWKTFYEVSANVSLTAHVQNESEFDANSQGGDVTQTGNDSRENATFTSDDDGRSPRSDAGSVIYTDIDASLASDDQDIDGQDAADQSVEQVPADRARAASPPRFSNASMAAAARREAAQRKQQKPHDREDQENIFDPAESPFERLRRDITSGLGKGINDPSMDQSSYNDRAALAHGIENFGSTRAGRGGRPVDPDSSNASSLHDLPQFKSSAASGGRLKTSSTPKKGALLNKVLDSEHKRNKGRLSYTKIQATPRSSQSKSNPFAPPSVRMWDGIVDLRKTPLTSKIKGTKSSKAASGSKQAASKGSAQAEEDTEWDSDSSDKEDSLGWPAGMSPPVTMQFSVPQSRYAQTPAKEAAKMMVDDLLRSVGASSPAPRAWPKSASKHRAAEGAAAHVASSRKQPVSTPLRMGRKEAKQRDRQSGAGRRRDSIPTPPTLTKRGPSLAQDDTPSSSLVGGASTANASSAAMLMDADEGLEPGVSAPDMHHRFNALNLKNAGVLPLEDDDDDDDDDDDESSDSESDDGGDDIAGSMLSSGAKYSVSSNSRIGGGSQHDNSGWTSSTVSSFNQPKQAGRSIEDDTLFGVRSNAAPREVEMQSSRSQPKAGTASAQSRATGAKGDDPRGEDSFKVWGHVDEMGTVHGGRPLVDRDDTYSAPSPTPFNMNAGAGARSPQATPDTSNAPEPNDGRDHLPRRAPDEDAQAARDKLDRIAKAQQAKRNWAKSTASDVSSDDELDDSVLGSDLDQDGDAPANLNSLSLEHGDSLTKEELKRRKKLIRREIRRRKANGEPIDDLIHLHSKVGQLGHKVSRRVSKSINIATSSGRNRRAMDRYSPHPTALTLQTSDLPRSTSAQSAGGEMTFSAITPSMSRNSNHFGQRRESVATFASSRRSSLAADDDDDDASHRDGDGASTLRKNSMIDRSFLSSRNSIRKYLHAPNVIKRRRQKKWEAEMDAIERAADEEARHADPDAEIDHMLAKYAQQQAPADADKTKYEFDVLYENQRGLLVFGIPKFSPRTLFQWDPSPWTSSNGKKSAYNIANAQLPDPSWEWAYDEWYIDMTGDVDEAGWQYSGNFGRRFWPNVHFPHGRLGLPKTGVDGIMEMNARVAQREKKRQEQEDTKEDGGFEAIKRTARARTSKWTGSPDPWTFVRRRRWIRLRRRKPLTGATKAIGSVTPPIAAASPAHEVPVPDEASKMPLSPGRDGIKPGQSDDELEAESSLDGSDESDSSSSEDDPMLYAPAYGRPSGFLPRRLPGHMANGSNPAKSKVPKLRRKAQKHAKEFTGSIRELKSLLPSIIAMDREARVTRAPTGLTASQSSYKWAMLKINKLDARNPFISWHFVKHRLQDQDMAFAATTLRSIERKYQQRQLAAMKKKGGTAPDSHVKPVHPPMPSTFAAPSRSIRFDGLAPEADTAYDRVSPLSADRAGQTDIPTPSRLQEPFTESPVEGHELTRGALVEINFARVLRVLRACKIDRQRMDLWKLWLGVVSLDTLMETARREDLAALGLLAPSTEDGGDSALQIGASSPPMDMPHMSGGSSFRYRQRAERARSRWRASTPMPDASDVWDVLERKLDEVLLLFEFQSNRAQFIRMLLAVHEKLHPDHVFRDHSLRTYPVELSPAHVHGDAAEMGGPTGPGGAFGSRLGGWKRAGLPRLEFYSDLQRILAAVPGNDATVNAEYILSQPEGLQELEMVAMPMEHHGSNALVDKLEAEALSDSFLDHEKIPSGGATGLGIQRPRKEASKRLSATLPDKTGSRSPSPVSRAPSVPLPYRHSPLAAAEPVNQGSMSTHDRSSASFTDRVGATGSTESTPPSSAPDGTREESGHDSKTESGQNKEVSTTATPTADTEAGTQATQTAFVPQQAPSNGPARTEATIFTPISKPGPNNKAADHNTASIATSAEAVRHKRTTPRPPIPVRSGSVSPQKPSKDRF</sequence>
<feature type="compositionally biased region" description="Polar residues" evidence="16">
    <location>
        <begin position="749"/>
        <end position="759"/>
    </location>
</feature>
<keyword evidence="9" id="KW-0493">Microtubule</keyword>
<keyword evidence="12" id="KW-0206">Cytoskeleton</keyword>
<keyword evidence="10" id="KW-0498">Mitosis</keyword>
<feature type="compositionally biased region" description="Acidic residues" evidence="16">
    <location>
        <begin position="580"/>
        <end position="604"/>
    </location>
</feature>
<dbReference type="STRING" id="1365824.V5ETK1"/>
<dbReference type="GO" id="GO:0072686">
    <property type="term" value="C:mitotic spindle"/>
    <property type="evidence" value="ECO:0007669"/>
    <property type="project" value="InterPro"/>
</dbReference>
<name>V5ETK1_KALBG</name>
<feature type="region of interest" description="Disordered" evidence="16">
    <location>
        <begin position="913"/>
        <end position="932"/>
    </location>
</feature>
<keyword evidence="18" id="KW-1185">Reference proteome</keyword>
<evidence type="ECO:0000313" key="17">
    <source>
        <dbReference type="EMBL" id="EST06393.1"/>
    </source>
</evidence>
<feature type="compositionally biased region" description="Polar residues" evidence="16">
    <location>
        <begin position="327"/>
        <end position="341"/>
    </location>
</feature>
<feature type="region of interest" description="Disordered" evidence="16">
    <location>
        <begin position="939"/>
        <end position="989"/>
    </location>
</feature>
<feature type="region of interest" description="Disordered" evidence="16">
    <location>
        <begin position="1796"/>
        <end position="2006"/>
    </location>
</feature>
<dbReference type="Proteomes" id="UP000019377">
    <property type="component" value="Unassembled WGS sequence"/>
</dbReference>